<dbReference type="AlphaFoldDB" id="A0A7R8WB27"/>
<dbReference type="EMBL" id="OB661492">
    <property type="protein sequence ID" value="CAD7228342.1"/>
    <property type="molecule type" value="Genomic_DNA"/>
</dbReference>
<proteinExistence type="predicted"/>
<sequence length="540" mass="60077">MFAGFVVFAVVLGSAWSQAGNEPIQAVNYDEFFTYLYNGARGSVFIDVGRCEGNLVTETSDQLVIGVFEVSVLALPEFNAETATIRSYQMLLDRTVIYELSLNHGSNVTVTQVSADLRTHEVTNWRQLTCGMDDGSMALWVFESEEEAEELQTFQDIRDAFLQGRSLHIRSNGLACGVEDFGQETKIWFPTEGHHWTADNGAAERISFRWLSLGYRQRGPATMSPVWQKTEVEVTSDGMASVKRSAVGTGDGVEIERIETSCPIDPSFGISFRIRPASVGDLPIVYPTFEEMLSLFFEGKDGTLKYDTQDCIYQGLGENPLNGRNYTAEIQISGGVWRPTGGETGRRIEWMNNFQLVDGRDLGLVGSAMFLQENIRLADEGVGYLHLIWLNPRTGDLEAWFYACPLDTAVLMTSTQHYDLTYLNSPEEYFTAAALGKTTSFRITLYECVDSGGNTAPTEYRVFHFKDYSFDVTLQTMKAHAWNVESNSATGSLTVSMSLVSVDAEGNIVLEVSTVKWNDWTPVQETLTYACPFSAATIMI</sequence>
<accession>A0A7R8WB27</accession>
<reference evidence="1" key="1">
    <citation type="submission" date="2020-11" db="EMBL/GenBank/DDBJ databases">
        <authorList>
            <person name="Tran Van P."/>
        </authorList>
    </citation>
    <scope>NUCLEOTIDE SEQUENCE</scope>
</reference>
<gene>
    <name evidence="1" type="ORF">CTOB1V02_LOCUS6228</name>
</gene>
<name>A0A7R8WB27_9CRUS</name>
<protein>
    <submittedName>
        <fullName evidence="1">Uncharacterized protein</fullName>
    </submittedName>
</protein>
<evidence type="ECO:0000313" key="1">
    <source>
        <dbReference type="EMBL" id="CAD7228342.1"/>
    </source>
</evidence>
<organism evidence="1">
    <name type="scientific">Cyprideis torosa</name>
    <dbReference type="NCBI Taxonomy" id="163714"/>
    <lineage>
        <taxon>Eukaryota</taxon>
        <taxon>Metazoa</taxon>
        <taxon>Ecdysozoa</taxon>
        <taxon>Arthropoda</taxon>
        <taxon>Crustacea</taxon>
        <taxon>Oligostraca</taxon>
        <taxon>Ostracoda</taxon>
        <taxon>Podocopa</taxon>
        <taxon>Podocopida</taxon>
        <taxon>Cytherocopina</taxon>
        <taxon>Cytheroidea</taxon>
        <taxon>Cytherideidae</taxon>
        <taxon>Cyprideis</taxon>
    </lineage>
</organism>